<dbReference type="SMART" id="SM00849">
    <property type="entry name" value="Lactamase_B"/>
    <property type="match status" value="1"/>
</dbReference>
<feature type="transmembrane region" description="Helical" evidence="6">
    <location>
        <begin position="465"/>
        <end position="490"/>
    </location>
</feature>
<feature type="transmembrane region" description="Helical" evidence="6">
    <location>
        <begin position="31"/>
        <end position="58"/>
    </location>
</feature>
<gene>
    <name evidence="8" type="ORF">GH741_10235</name>
</gene>
<dbReference type="InterPro" id="IPR025405">
    <property type="entry name" value="DUF4131"/>
</dbReference>
<dbReference type="SUPFAM" id="SSF56281">
    <property type="entry name" value="Metallo-hydrolase/oxidoreductase"/>
    <property type="match status" value="1"/>
</dbReference>
<feature type="transmembrane region" description="Helical" evidence="6">
    <location>
        <begin position="418"/>
        <end position="444"/>
    </location>
</feature>
<feature type="transmembrane region" description="Helical" evidence="6">
    <location>
        <begin position="288"/>
        <end position="306"/>
    </location>
</feature>
<accession>A0A6A8DP75</accession>
<evidence type="ECO:0000256" key="1">
    <source>
        <dbReference type="ARBA" id="ARBA00004651"/>
    </source>
</evidence>
<feature type="transmembrane region" description="Helical" evidence="6">
    <location>
        <begin position="502"/>
        <end position="522"/>
    </location>
</feature>
<evidence type="ECO:0000256" key="6">
    <source>
        <dbReference type="SAM" id="Phobius"/>
    </source>
</evidence>
<dbReference type="Proteomes" id="UP000799092">
    <property type="component" value="Unassembled WGS sequence"/>
</dbReference>
<comment type="subcellular location">
    <subcellularLocation>
        <location evidence="1">Cell membrane</location>
        <topology evidence="1">Multi-pass membrane protein</topology>
    </subcellularLocation>
</comment>
<dbReference type="InterPro" id="IPR035681">
    <property type="entry name" value="ComA-like_MBL"/>
</dbReference>
<name>A0A6A8DP75_9BACI</name>
<dbReference type="GO" id="GO:0005886">
    <property type="term" value="C:plasma membrane"/>
    <property type="evidence" value="ECO:0007669"/>
    <property type="project" value="UniProtKB-SubCell"/>
</dbReference>
<dbReference type="CDD" id="cd07731">
    <property type="entry name" value="ComA-like_MBL-fold"/>
    <property type="match status" value="1"/>
</dbReference>
<dbReference type="InterPro" id="IPR001279">
    <property type="entry name" value="Metallo-B-lactamas"/>
</dbReference>
<sequence>MKLKQKQNVYSNEECIHRQGGSKVVKGNWHLLAVSYLVASFTTISINLLYCAMIILLYRHQRITRIQCIIIISSLLIFLSALILEQKESPINSPLPTPHSSNLSGTIVSSVTETDNKIEFQFKEDKSDQKTLVTIFKDTNSDQDYSSININFGAKCTIIGKQEIPQPSKNPGQFNFQNYLKQKGVSFQVTINDKKNVSCYGSSKITILHKLRSGFLTSTDKKLSGYTSSWLNALVLGDDEGISEETVEAFQRWSLSHLLAISGLHVGLIVGIFYFLLVKLQLLTKEKAQNLLILLLPIYAVIAGGAPSVWRSSLMTVSFLLLVKLRLRLSVTDVISIIFLALVLYDPNLLHQLGFQFSFMVTFALLLSKKIISRPYSKWYIIFSISVICQLSILPLQINQFYFINPLSIFVNLLYVPYFSFFVIPSMFFTFLFTYLAPPLSRVIDDLFKMIHQPILKLLMEIDEFLYFPLILGKVEGFYWFIYCLFFYLFMKNLEKNKSNLVLKYGCLLTFVLIFLAVKPYLDPHGSVTMLDVGQGDSFVIELPYRKGIFIIDAAGTMSADFVTPSNKVYKQVIKPYLYSRGIAKVDSLILSHNDHDHVGSVPFIVNELNVKQIVVSKYFSFSEETLEILNQNKIPVLAVDAGDEIIYGDQSIRILYPDMDKGTTNENSLVFYTELGGLRWLFTGDIDEGIENEIILAYPKIEVDVLKIAHHGSNTSTSEKFLTHTNPKFALISVGDNNRYGHPSLEIIERLDKFNIGIMRTDIQGAIRYKFKGKIGTFFSHLPYDN</sequence>
<evidence type="ECO:0000256" key="3">
    <source>
        <dbReference type="ARBA" id="ARBA00022692"/>
    </source>
</evidence>
<organism evidence="8 9">
    <name type="scientific">Aquibacillus halophilus</name>
    <dbReference type="NCBI Taxonomy" id="930132"/>
    <lineage>
        <taxon>Bacteria</taxon>
        <taxon>Bacillati</taxon>
        <taxon>Bacillota</taxon>
        <taxon>Bacilli</taxon>
        <taxon>Bacillales</taxon>
        <taxon>Bacillaceae</taxon>
        <taxon>Aquibacillus</taxon>
    </lineage>
</organism>
<dbReference type="InterPro" id="IPR004477">
    <property type="entry name" value="ComEC_N"/>
</dbReference>
<dbReference type="EMBL" id="WJNG01000007">
    <property type="protein sequence ID" value="MRH43062.1"/>
    <property type="molecule type" value="Genomic_DNA"/>
</dbReference>
<feature type="transmembrane region" description="Helical" evidence="6">
    <location>
        <begin position="64"/>
        <end position="84"/>
    </location>
</feature>
<evidence type="ECO:0000256" key="4">
    <source>
        <dbReference type="ARBA" id="ARBA00022989"/>
    </source>
</evidence>
<dbReference type="AlphaFoldDB" id="A0A6A8DP75"/>
<comment type="caution">
    <text evidence="8">The sequence shown here is derived from an EMBL/GenBank/DDBJ whole genome shotgun (WGS) entry which is preliminary data.</text>
</comment>
<dbReference type="GO" id="GO:0030420">
    <property type="term" value="P:establishment of competence for transformation"/>
    <property type="evidence" value="ECO:0007669"/>
    <property type="project" value="InterPro"/>
</dbReference>
<reference evidence="8" key="1">
    <citation type="submission" date="2019-11" db="EMBL/GenBank/DDBJ databases">
        <authorList>
            <person name="Li J."/>
        </authorList>
    </citation>
    <scope>NUCLEOTIDE SEQUENCE</scope>
    <source>
        <strain evidence="8">B6B</strain>
    </source>
</reference>
<feature type="transmembrane region" description="Helical" evidence="6">
    <location>
        <begin position="258"/>
        <end position="276"/>
    </location>
</feature>
<keyword evidence="2" id="KW-1003">Cell membrane</keyword>
<proteinExistence type="predicted"/>
<dbReference type="Pfam" id="PF00753">
    <property type="entry name" value="Lactamase_B"/>
    <property type="match status" value="1"/>
</dbReference>
<dbReference type="Pfam" id="PF03772">
    <property type="entry name" value="Competence"/>
    <property type="match status" value="1"/>
</dbReference>
<keyword evidence="9" id="KW-1185">Reference proteome</keyword>
<dbReference type="Pfam" id="PF13567">
    <property type="entry name" value="DUF4131"/>
    <property type="match status" value="1"/>
</dbReference>
<dbReference type="PANTHER" id="PTHR30619">
    <property type="entry name" value="DNA INTERNALIZATION/COMPETENCE PROTEIN COMEC/REC2"/>
    <property type="match status" value="1"/>
</dbReference>
<feature type="transmembrane region" description="Helical" evidence="6">
    <location>
        <begin position="379"/>
        <end position="398"/>
    </location>
</feature>
<evidence type="ECO:0000259" key="7">
    <source>
        <dbReference type="SMART" id="SM00849"/>
    </source>
</evidence>
<dbReference type="NCBIfam" id="TIGR00360">
    <property type="entry name" value="ComEC_N-term"/>
    <property type="match status" value="1"/>
</dbReference>
<dbReference type="NCBIfam" id="TIGR00361">
    <property type="entry name" value="ComEC_Rec2"/>
    <property type="match status" value="1"/>
</dbReference>
<feature type="transmembrane region" description="Helical" evidence="6">
    <location>
        <begin position="350"/>
        <end position="367"/>
    </location>
</feature>
<keyword evidence="4 6" id="KW-1133">Transmembrane helix</keyword>
<feature type="transmembrane region" description="Helical" evidence="6">
    <location>
        <begin position="327"/>
        <end position="344"/>
    </location>
</feature>
<dbReference type="OrthoDB" id="9761531at2"/>
<feature type="domain" description="Metallo-beta-lactamase" evidence="7">
    <location>
        <begin position="535"/>
        <end position="737"/>
    </location>
</feature>
<keyword evidence="3 6" id="KW-0812">Transmembrane</keyword>
<evidence type="ECO:0000256" key="5">
    <source>
        <dbReference type="ARBA" id="ARBA00023136"/>
    </source>
</evidence>
<protein>
    <submittedName>
        <fullName evidence="8">DNA internalization-related competence protein ComEC/Rec2</fullName>
    </submittedName>
</protein>
<dbReference type="PANTHER" id="PTHR30619:SF1">
    <property type="entry name" value="RECOMBINATION PROTEIN 2"/>
    <property type="match status" value="1"/>
</dbReference>
<evidence type="ECO:0000313" key="8">
    <source>
        <dbReference type="EMBL" id="MRH43062.1"/>
    </source>
</evidence>
<dbReference type="InterPro" id="IPR004797">
    <property type="entry name" value="Competence_ComEC/Rec2"/>
</dbReference>
<keyword evidence="5 6" id="KW-0472">Membrane</keyword>
<dbReference type="InterPro" id="IPR052159">
    <property type="entry name" value="Competence_DNA_uptake"/>
</dbReference>
<evidence type="ECO:0000313" key="9">
    <source>
        <dbReference type="Proteomes" id="UP000799092"/>
    </source>
</evidence>
<evidence type="ECO:0000256" key="2">
    <source>
        <dbReference type="ARBA" id="ARBA00022475"/>
    </source>
</evidence>
<dbReference type="InterPro" id="IPR036866">
    <property type="entry name" value="RibonucZ/Hydroxyglut_hydro"/>
</dbReference>
<dbReference type="Gene3D" id="3.60.15.10">
    <property type="entry name" value="Ribonuclease Z/Hydroxyacylglutathione hydrolase-like"/>
    <property type="match status" value="1"/>
</dbReference>